<name>A0A1Y1IA83_KLENI</name>
<feature type="binding site" evidence="3">
    <location>
        <begin position="378"/>
        <end position="379"/>
    </location>
    <ligand>
        <name>substrate</name>
    </ligand>
</feature>
<dbReference type="Proteomes" id="UP000054558">
    <property type="component" value="Unassembled WGS sequence"/>
</dbReference>
<dbReference type="PANTHER" id="PTHR10807:SF8">
    <property type="entry name" value="PHOSPHATIDYLINOSITOL-3-PHOSPHATE PHOSPHATASE"/>
    <property type="match status" value="1"/>
</dbReference>
<feature type="region of interest" description="Disordered" evidence="5">
    <location>
        <begin position="769"/>
        <end position="819"/>
    </location>
</feature>
<dbReference type="InterPro" id="IPR010569">
    <property type="entry name" value="Myotubularin-like_Pase_dom"/>
</dbReference>
<dbReference type="PROSITE" id="PS00383">
    <property type="entry name" value="TYR_PHOSPHATASE_1"/>
    <property type="match status" value="1"/>
</dbReference>
<dbReference type="GO" id="GO:0005737">
    <property type="term" value="C:cytoplasm"/>
    <property type="evidence" value="ECO:0000318"/>
    <property type="project" value="GO_Central"/>
</dbReference>
<dbReference type="InterPro" id="IPR011993">
    <property type="entry name" value="PH-like_dom_sf"/>
</dbReference>
<dbReference type="InterPro" id="IPR016130">
    <property type="entry name" value="Tyr_Pase_AS"/>
</dbReference>
<feature type="coiled-coil region" evidence="4">
    <location>
        <begin position="702"/>
        <end position="750"/>
    </location>
</feature>
<reference evidence="7 8" key="1">
    <citation type="journal article" date="2014" name="Nat. Commun.">
        <title>Klebsormidium flaccidum genome reveals primary factors for plant terrestrial adaptation.</title>
        <authorList>
            <person name="Hori K."/>
            <person name="Maruyama F."/>
            <person name="Fujisawa T."/>
            <person name="Togashi T."/>
            <person name="Yamamoto N."/>
            <person name="Seo M."/>
            <person name="Sato S."/>
            <person name="Yamada T."/>
            <person name="Mori H."/>
            <person name="Tajima N."/>
            <person name="Moriyama T."/>
            <person name="Ikeuchi M."/>
            <person name="Watanabe M."/>
            <person name="Wada H."/>
            <person name="Kobayashi K."/>
            <person name="Saito M."/>
            <person name="Masuda T."/>
            <person name="Sasaki-Sekimoto Y."/>
            <person name="Mashiguchi K."/>
            <person name="Awai K."/>
            <person name="Shimojima M."/>
            <person name="Masuda S."/>
            <person name="Iwai M."/>
            <person name="Nobusawa T."/>
            <person name="Narise T."/>
            <person name="Kondo S."/>
            <person name="Saito H."/>
            <person name="Sato R."/>
            <person name="Murakawa M."/>
            <person name="Ihara Y."/>
            <person name="Oshima-Yamada Y."/>
            <person name="Ohtaka K."/>
            <person name="Satoh M."/>
            <person name="Sonobe K."/>
            <person name="Ishii M."/>
            <person name="Ohtani R."/>
            <person name="Kanamori-Sato M."/>
            <person name="Honoki R."/>
            <person name="Miyazaki D."/>
            <person name="Mochizuki H."/>
            <person name="Umetsu J."/>
            <person name="Higashi K."/>
            <person name="Shibata D."/>
            <person name="Kamiya Y."/>
            <person name="Sato N."/>
            <person name="Nakamura Y."/>
            <person name="Tabata S."/>
            <person name="Ida S."/>
            <person name="Kurokawa K."/>
            <person name="Ohta H."/>
        </authorList>
    </citation>
    <scope>NUCLEOTIDE SEQUENCE [LARGE SCALE GENOMIC DNA]</scope>
    <source>
        <strain evidence="7 8">NIES-2285</strain>
    </source>
</reference>
<feature type="binding site" evidence="3">
    <location>
        <begin position="443"/>
        <end position="449"/>
    </location>
    <ligand>
        <name>substrate</name>
    </ligand>
</feature>
<evidence type="ECO:0000256" key="1">
    <source>
        <dbReference type="ARBA" id="ARBA00007471"/>
    </source>
</evidence>
<gene>
    <name evidence="7" type="ORF">KFL_002830160</name>
</gene>
<comment type="similarity">
    <text evidence="1">Belongs to the protein-tyrosine phosphatase family. Non-receptor class myotubularin subfamily.</text>
</comment>
<dbReference type="SUPFAM" id="SSF50729">
    <property type="entry name" value="PH domain-like"/>
    <property type="match status" value="1"/>
</dbReference>
<dbReference type="STRING" id="105231.A0A1Y1IA83"/>
<feature type="region of interest" description="Disordered" evidence="5">
    <location>
        <begin position="295"/>
        <end position="329"/>
    </location>
</feature>
<dbReference type="GO" id="GO:0106018">
    <property type="term" value="F:phosphatidylinositol-3,5-bisphosphate phosphatase activity"/>
    <property type="evidence" value="ECO:0000318"/>
    <property type="project" value="GO_Central"/>
</dbReference>
<evidence type="ECO:0000313" key="7">
    <source>
        <dbReference type="EMBL" id="GAQ86339.1"/>
    </source>
</evidence>
<organism evidence="7 8">
    <name type="scientific">Klebsormidium nitens</name>
    <name type="common">Green alga</name>
    <name type="synonym">Ulothrix nitens</name>
    <dbReference type="NCBI Taxonomy" id="105231"/>
    <lineage>
        <taxon>Eukaryota</taxon>
        <taxon>Viridiplantae</taxon>
        <taxon>Streptophyta</taxon>
        <taxon>Klebsormidiophyceae</taxon>
        <taxon>Klebsormidiales</taxon>
        <taxon>Klebsormidiaceae</taxon>
        <taxon>Klebsormidium</taxon>
    </lineage>
</organism>
<dbReference type="Gene3D" id="2.30.29.30">
    <property type="entry name" value="Pleckstrin-homology domain (PH domain)/Phosphotyrosine-binding domain (PTB)"/>
    <property type="match status" value="1"/>
</dbReference>
<evidence type="ECO:0000259" key="6">
    <source>
        <dbReference type="PROSITE" id="PS51339"/>
    </source>
</evidence>
<dbReference type="AlphaFoldDB" id="A0A1Y1IA83"/>
<dbReference type="GO" id="GO:0046856">
    <property type="term" value="P:phosphatidylinositol dephosphorylation"/>
    <property type="evidence" value="ECO:0000318"/>
    <property type="project" value="GO_Central"/>
</dbReference>
<accession>A0A1Y1IA83</accession>
<evidence type="ECO:0000313" key="8">
    <source>
        <dbReference type="Proteomes" id="UP000054558"/>
    </source>
</evidence>
<evidence type="ECO:0000256" key="3">
    <source>
        <dbReference type="PIRSR" id="PIRSR630564-2"/>
    </source>
</evidence>
<dbReference type="GO" id="GO:0004438">
    <property type="term" value="F:phosphatidylinositol-3-phosphate phosphatase activity"/>
    <property type="evidence" value="ECO:0000318"/>
    <property type="project" value="GO_Central"/>
</dbReference>
<evidence type="ECO:0000256" key="5">
    <source>
        <dbReference type="SAM" id="MobiDB-lite"/>
    </source>
</evidence>
<keyword evidence="8" id="KW-1185">Reference proteome</keyword>
<dbReference type="OrthoDB" id="271628at2759"/>
<keyword evidence="4" id="KW-0175">Coiled coil</keyword>
<dbReference type="Pfam" id="PF06602">
    <property type="entry name" value="Myotub-related"/>
    <property type="match status" value="1"/>
</dbReference>
<evidence type="ECO:0000256" key="4">
    <source>
        <dbReference type="SAM" id="Coils"/>
    </source>
</evidence>
<protein>
    <submittedName>
        <fullName evidence="7">Phosphoinositide 3-Phosphatase</fullName>
    </submittedName>
</protein>
<evidence type="ECO:0000256" key="2">
    <source>
        <dbReference type="PIRSR" id="PIRSR630564-1"/>
    </source>
</evidence>
<dbReference type="InterPro" id="IPR029021">
    <property type="entry name" value="Prot-tyrosine_phosphatase-like"/>
</dbReference>
<sequence length="884" mass="94200">MELSDSGGLLGGRWLSVEPSASAAAVSEITANFLLPNEGVVAQVYNVTLVNTGEDGMLLVTNFRLAFLAAGAALSPAPIADIPLALIDRVTKSISSKTALALARAHRGSYGENGVRLMHVAAKDLRHVVLAFRPHTKQRRLIFDTLQRVGKPARLQELYAFAGSAARSTGGGGHTFGMENAFGRLRSEYERILRQADEKLPASSAGRWRISDANSGYMLCTSYPSQLLVPAPISDAELQAAAAFRGRGRIPVITWAHANGAVLARSAQPLVGLMMNSRSEADEALVSSLWRNTDAGPASGSQRGSGSQSVVSGQVGGTPTRQGSFSGVLEASPRRAHRKLYIVDARPRKNAFANGAMGGGSEGANYAHCEVVFLGIENIHAMRESFNCLALYIDSYGAGAGFDMSRPPPPLDTSWLAHSGALLAGAAWVAGKLQEGSSVLVHCSDGWDRTAQLTALAQLLLDGHYRTFDGFRALVEKDWLALGHPFAERLGLPDASAAGQGSINLGASMWERRPSDGGTQDARRSPAAAAASAAAAAAVLGAAPVGGHNNAANQAPIFAQFIDCVAQLLRLYPRAFEFSAAFLVDLLDCVHSCRFADFVCNSEAERVLLATHQLPAAWDALADKRSSAKGHAHRNPFAADRYTGPLSPAPASLVPTLWARYFLRWQDQGRADLGPGQLAALDPVEGLATQFEVALLTNKKARKEAEARAHAAAARVLDLEASLREETVRRRQAETAARRAQREVKAMRQVMATMGCQCRVSRENFGTASWEESERGSVDDGDAGSSYHYVHHDAGSGPTDEPLSVSVTALDDSSDEGSCTGSHRTQFLSSWHSSDCSWRAARGSCSRAGSDFAGLKVDYDAFRAVPIVPSYFGRDRSVDNLDHG</sequence>
<feature type="compositionally biased region" description="Low complexity" evidence="5">
    <location>
        <begin position="299"/>
        <end position="313"/>
    </location>
</feature>
<dbReference type="PROSITE" id="PS51339">
    <property type="entry name" value="PPASE_MYOTUBULARIN"/>
    <property type="match status" value="1"/>
</dbReference>
<dbReference type="InterPro" id="IPR030564">
    <property type="entry name" value="Myotubularin"/>
</dbReference>
<feature type="active site" description="Phosphocysteine intermediate" evidence="2">
    <location>
        <position position="443"/>
    </location>
</feature>
<feature type="domain" description="Myotubularin phosphatase" evidence="6">
    <location>
        <begin position="179"/>
        <end position="662"/>
    </location>
</feature>
<dbReference type="OMA" id="DLRNEWW"/>
<proteinExistence type="inferred from homology"/>
<dbReference type="EMBL" id="DF237232">
    <property type="protein sequence ID" value="GAQ86339.1"/>
    <property type="molecule type" value="Genomic_DNA"/>
</dbReference>
<dbReference type="PANTHER" id="PTHR10807">
    <property type="entry name" value="MYOTUBULARIN-RELATED"/>
    <property type="match status" value="1"/>
</dbReference>
<dbReference type="SUPFAM" id="SSF52799">
    <property type="entry name" value="(Phosphotyrosine protein) phosphatases II"/>
    <property type="match status" value="1"/>
</dbReference>